<gene>
    <name evidence="1" type="primary">AVEN_46572_1</name>
    <name evidence="1" type="ORF">NPIL_450291</name>
</gene>
<dbReference type="InterPro" id="IPR021109">
    <property type="entry name" value="Peptidase_aspartic_dom_sf"/>
</dbReference>
<dbReference type="SUPFAM" id="SSF50630">
    <property type="entry name" value="Acid proteases"/>
    <property type="match status" value="1"/>
</dbReference>
<dbReference type="Gene3D" id="2.40.70.10">
    <property type="entry name" value="Acid Proteases"/>
    <property type="match status" value="1"/>
</dbReference>
<dbReference type="AlphaFoldDB" id="A0A8X6N2J5"/>
<keyword evidence="2" id="KW-1185">Reference proteome</keyword>
<dbReference type="OrthoDB" id="10431898at2759"/>
<evidence type="ECO:0000313" key="1">
    <source>
        <dbReference type="EMBL" id="GFS90763.1"/>
    </source>
</evidence>
<evidence type="ECO:0000313" key="2">
    <source>
        <dbReference type="Proteomes" id="UP000887013"/>
    </source>
</evidence>
<accession>A0A8X6N2J5</accession>
<dbReference type="EMBL" id="BMAW01053373">
    <property type="protein sequence ID" value="GFS90763.1"/>
    <property type="molecule type" value="Genomic_DNA"/>
</dbReference>
<name>A0A8X6N2J5_NEPPI</name>
<reference evidence="1" key="1">
    <citation type="submission" date="2020-08" db="EMBL/GenBank/DDBJ databases">
        <title>Multicomponent nature underlies the extraordinary mechanical properties of spider dragline silk.</title>
        <authorList>
            <person name="Kono N."/>
            <person name="Nakamura H."/>
            <person name="Mori M."/>
            <person name="Yoshida Y."/>
            <person name="Ohtoshi R."/>
            <person name="Malay A.D."/>
            <person name="Moran D.A.P."/>
            <person name="Tomita M."/>
            <person name="Numata K."/>
            <person name="Arakawa K."/>
        </authorList>
    </citation>
    <scope>NUCLEOTIDE SEQUENCE</scope>
</reference>
<sequence>MLLKKVALLRRSRSHSRNRQLRFRKKNPTVHDEQYSSRNLFASDRKTNVTFLVDTGCDCLIPDTRSDKLSVPIQNFFAANGTTSLQIMVLASLQLMLRKFVYPFYVCNVKTTIIGAEFLHHYNLQSDLRNRRLNYIVTKIKAHGILNNADAYYVKSIFCDDDFSKLLNDFLNIVKALCANQTVKHSGINSCINTFALLFFAKPRRLAPNRLKIGKRVFQSMLDLVHTPIRQQLFLSFKFNS</sequence>
<dbReference type="Proteomes" id="UP000887013">
    <property type="component" value="Unassembled WGS sequence"/>
</dbReference>
<organism evidence="1 2">
    <name type="scientific">Nephila pilipes</name>
    <name type="common">Giant wood spider</name>
    <name type="synonym">Nephila maculata</name>
    <dbReference type="NCBI Taxonomy" id="299642"/>
    <lineage>
        <taxon>Eukaryota</taxon>
        <taxon>Metazoa</taxon>
        <taxon>Ecdysozoa</taxon>
        <taxon>Arthropoda</taxon>
        <taxon>Chelicerata</taxon>
        <taxon>Arachnida</taxon>
        <taxon>Araneae</taxon>
        <taxon>Araneomorphae</taxon>
        <taxon>Entelegynae</taxon>
        <taxon>Araneoidea</taxon>
        <taxon>Nephilidae</taxon>
        <taxon>Nephila</taxon>
    </lineage>
</organism>
<comment type="caution">
    <text evidence="1">The sequence shown here is derived from an EMBL/GenBank/DDBJ whole genome shotgun (WGS) entry which is preliminary data.</text>
</comment>
<protein>
    <submittedName>
        <fullName evidence="1">Peptidase A2 domain-containing protein</fullName>
    </submittedName>
</protein>
<proteinExistence type="predicted"/>